<proteinExistence type="predicted"/>
<reference evidence="1" key="1">
    <citation type="submission" date="2021-12" db="EMBL/GenBank/DDBJ databases">
        <title>Comparative genomics, transcriptomics and evolutionary studies reveal genomic signatures of adaptation to plant cell wall in hemibiotrophic fungi.</title>
        <authorList>
            <consortium name="DOE Joint Genome Institute"/>
            <person name="Baroncelli R."/>
            <person name="Diaz J.F."/>
            <person name="Benocci T."/>
            <person name="Peng M."/>
            <person name="Battaglia E."/>
            <person name="Haridas S."/>
            <person name="Andreopoulos W."/>
            <person name="Labutti K."/>
            <person name="Pangilinan J."/>
            <person name="Floch G.L."/>
            <person name="Makela M.R."/>
            <person name="Henrissat B."/>
            <person name="Grigoriev I.V."/>
            <person name="Crouch J.A."/>
            <person name="De Vries R.P."/>
            <person name="Sukno S.A."/>
            <person name="Thon M.R."/>
        </authorList>
    </citation>
    <scope>NUCLEOTIDE SEQUENCE</scope>
    <source>
        <strain evidence="1">CBS 112980</strain>
    </source>
</reference>
<dbReference type="GeneID" id="85386026"/>
<keyword evidence="2" id="KW-1185">Reference proteome</keyword>
<organism evidence="1 2">
    <name type="scientific">Glomerella acutata</name>
    <name type="common">Colletotrichum acutatum</name>
    <dbReference type="NCBI Taxonomy" id="27357"/>
    <lineage>
        <taxon>Eukaryota</taxon>
        <taxon>Fungi</taxon>
        <taxon>Dikarya</taxon>
        <taxon>Ascomycota</taxon>
        <taxon>Pezizomycotina</taxon>
        <taxon>Sordariomycetes</taxon>
        <taxon>Hypocreomycetidae</taxon>
        <taxon>Glomerellales</taxon>
        <taxon>Glomerellaceae</taxon>
        <taxon>Colletotrichum</taxon>
        <taxon>Colletotrichum acutatum species complex</taxon>
    </lineage>
</organism>
<dbReference type="Proteomes" id="UP001244207">
    <property type="component" value="Unassembled WGS sequence"/>
</dbReference>
<accession>A0AAD8XC57</accession>
<gene>
    <name evidence="1" type="ORF">BDZ83DRAFT_28013</name>
</gene>
<evidence type="ECO:0000313" key="1">
    <source>
        <dbReference type="EMBL" id="KAK1717439.1"/>
    </source>
</evidence>
<evidence type="ECO:0000313" key="2">
    <source>
        <dbReference type="Proteomes" id="UP001244207"/>
    </source>
</evidence>
<sequence>MSMKRVNGRKEPRYRCRGQGETRFWVLTVCKRRILTALQRHRGADWKAGCPSHPEVFYRPRVSMSGVGPTLSRWLFLPSRLRDAAAMLIDVSSMPRIRRHGANSERQVFWTDVAVVVILTTNHSIPGISTHPFIPPTLSLSLSLSLSCEKDRFRGNMTYHKTGNTRKCQESNVMAVDRPLFFVEEFTVSPPPPLPFSPSLLFVPLSLHPDPTAW</sequence>
<dbReference type="EMBL" id="JAHMHS010000107">
    <property type="protein sequence ID" value="KAK1717439.1"/>
    <property type="molecule type" value="Genomic_DNA"/>
</dbReference>
<protein>
    <submittedName>
        <fullName evidence="1">Uncharacterized protein</fullName>
    </submittedName>
</protein>
<dbReference type="AlphaFoldDB" id="A0AAD8XC57"/>
<name>A0AAD8XC57_GLOAC</name>
<comment type="caution">
    <text evidence="1">The sequence shown here is derived from an EMBL/GenBank/DDBJ whole genome shotgun (WGS) entry which is preliminary data.</text>
</comment>
<dbReference type="RefSeq" id="XP_060360926.1">
    <property type="nucleotide sequence ID" value="XM_060502127.1"/>
</dbReference>